<dbReference type="InterPro" id="IPR021476">
    <property type="entry name" value="Egh16-like"/>
</dbReference>
<feature type="compositionally biased region" description="Basic residues" evidence="1">
    <location>
        <begin position="341"/>
        <end position="377"/>
    </location>
</feature>
<evidence type="ECO:0000313" key="3">
    <source>
        <dbReference type="EMBL" id="KAK6506593.1"/>
    </source>
</evidence>
<feature type="region of interest" description="Disordered" evidence="1">
    <location>
        <begin position="222"/>
        <end position="391"/>
    </location>
</feature>
<comment type="caution">
    <text evidence="3">The sequence shown here is derived from an EMBL/GenBank/DDBJ whole genome shotgun (WGS) entry which is preliminary data.</text>
</comment>
<organism evidence="3 4">
    <name type="scientific">Arthrobotrys musiformis</name>
    <dbReference type="NCBI Taxonomy" id="47236"/>
    <lineage>
        <taxon>Eukaryota</taxon>
        <taxon>Fungi</taxon>
        <taxon>Dikarya</taxon>
        <taxon>Ascomycota</taxon>
        <taxon>Pezizomycotina</taxon>
        <taxon>Orbiliomycetes</taxon>
        <taxon>Orbiliales</taxon>
        <taxon>Orbiliaceae</taxon>
        <taxon>Arthrobotrys</taxon>
    </lineage>
</organism>
<sequence length="391" mass="42037">MRSTLSAISLAALVPTIAGHCVWTDVVGDAGRSRGYGLGVNFQLPKNCVTTRCQKDITVFAQTGSQSSWKNCGKTHMQADRARPGAEGFEANTGDRDVPNNPATQIPKMIEQGALPVASVGGHLNITVFQINVDGAGPFRCGISSDGLGNDFRIVPEILRQAPGDRLGLFNDNSQKNVPIQVKIPADLKCTGSYGSKKTVCILRCQNPAANGPFGACIPFELKATAPPPTPPKADDDEEDDEEGDEEGDDEEENESDAEEKRRRLVRRDLETYGKIARRQLAGKPTEDEVEFLKGGEEFSPEEEKAIRNGRRPGMFRQVAERQRHGKPKPPPATPAVAAPPKKKTKGSRRGKKSASSKGGRTKKPAGGRKSNRKPAGARRNGGKAAPKKGN</sequence>
<keyword evidence="4" id="KW-1185">Reference proteome</keyword>
<dbReference type="Proteomes" id="UP001370758">
    <property type="component" value="Unassembled WGS sequence"/>
</dbReference>
<dbReference type="EMBL" id="JAVHJL010000003">
    <property type="protein sequence ID" value="KAK6506593.1"/>
    <property type="molecule type" value="Genomic_DNA"/>
</dbReference>
<feature type="signal peptide" evidence="2">
    <location>
        <begin position="1"/>
        <end position="19"/>
    </location>
</feature>
<feature type="compositionally biased region" description="Basic and acidic residues" evidence="1">
    <location>
        <begin position="259"/>
        <end position="272"/>
    </location>
</feature>
<feature type="compositionally biased region" description="Acidic residues" evidence="1">
    <location>
        <begin position="235"/>
        <end position="258"/>
    </location>
</feature>
<accession>A0AAV9WIA9</accession>
<evidence type="ECO:0000256" key="1">
    <source>
        <dbReference type="SAM" id="MobiDB-lite"/>
    </source>
</evidence>
<reference evidence="3 4" key="1">
    <citation type="submission" date="2023-08" db="EMBL/GenBank/DDBJ databases">
        <authorList>
            <person name="Palmer J.M."/>
        </authorList>
    </citation>
    <scope>NUCLEOTIDE SEQUENCE [LARGE SCALE GENOMIC DNA]</scope>
    <source>
        <strain evidence="3 4">TWF481</strain>
    </source>
</reference>
<evidence type="ECO:0000256" key="2">
    <source>
        <dbReference type="SAM" id="SignalP"/>
    </source>
</evidence>
<keyword evidence="2" id="KW-0732">Signal</keyword>
<evidence type="ECO:0000313" key="4">
    <source>
        <dbReference type="Proteomes" id="UP001370758"/>
    </source>
</evidence>
<name>A0AAV9WIA9_9PEZI</name>
<dbReference type="PANTHER" id="PTHR34618">
    <property type="entry name" value="SURFACE PROTEIN MAS1, PUTATIVE-RELATED"/>
    <property type="match status" value="1"/>
</dbReference>
<feature type="compositionally biased region" description="Basic and acidic residues" evidence="1">
    <location>
        <begin position="285"/>
        <end position="307"/>
    </location>
</feature>
<feature type="chain" id="PRO_5043821755" evidence="2">
    <location>
        <begin position="20"/>
        <end position="391"/>
    </location>
</feature>
<protein>
    <submittedName>
        <fullName evidence="3">Uncharacterized protein</fullName>
    </submittedName>
</protein>
<dbReference type="PANTHER" id="PTHR34618:SF4">
    <property type="entry name" value="CAS1"/>
    <property type="match status" value="1"/>
</dbReference>
<gene>
    <name evidence="3" type="ORF">TWF481_005051</name>
</gene>
<dbReference type="Pfam" id="PF11327">
    <property type="entry name" value="Egh16-like"/>
    <property type="match status" value="1"/>
</dbReference>
<dbReference type="AlphaFoldDB" id="A0AAV9WIA9"/>
<proteinExistence type="predicted"/>